<feature type="domain" description="SH3" evidence="3">
    <location>
        <begin position="128"/>
        <end position="188"/>
    </location>
</feature>
<gene>
    <name evidence="4" type="ORF">KUTeg_007964</name>
</gene>
<dbReference type="CDD" id="cd00174">
    <property type="entry name" value="SH3"/>
    <property type="match status" value="1"/>
</dbReference>
<proteinExistence type="predicted"/>
<dbReference type="Proteomes" id="UP001217089">
    <property type="component" value="Unassembled WGS sequence"/>
</dbReference>
<evidence type="ECO:0000313" key="5">
    <source>
        <dbReference type="Proteomes" id="UP001217089"/>
    </source>
</evidence>
<dbReference type="InterPro" id="IPR036028">
    <property type="entry name" value="SH3-like_dom_sf"/>
</dbReference>
<dbReference type="Pfam" id="PF07653">
    <property type="entry name" value="SH3_2"/>
    <property type="match status" value="1"/>
</dbReference>
<sequence length="205" mass="23723">MTGSDSIDTRVDEELDVYRGQEVYFLYEESEWTYVLTDDDKEGFVPSVLCSKFTDIRPASVITQEEDVKSNGDVKSESSGSSIMKFSDPSFETDSFNTEKWSEFSKFSSSSSLKVETTVQEVRWFRKTSHGQFIVLFNFTALDENDISVERAELVEVLNIEDPDWSWIRRYNGEEGFVPKSYICPVEPLLAQEKYQKMFKTITYT</sequence>
<comment type="caution">
    <text evidence="4">The sequence shown here is derived from an EMBL/GenBank/DDBJ whole genome shotgun (WGS) entry which is preliminary data.</text>
</comment>
<dbReference type="SMART" id="SM00326">
    <property type="entry name" value="SH3"/>
    <property type="match status" value="1"/>
</dbReference>
<protein>
    <recommendedName>
        <fullName evidence="3">SH3 domain-containing protein</fullName>
    </recommendedName>
</protein>
<name>A0ABQ9FEU5_TEGGR</name>
<dbReference type="PROSITE" id="PS50002">
    <property type="entry name" value="SH3"/>
    <property type="match status" value="1"/>
</dbReference>
<dbReference type="InterPro" id="IPR001452">
    <property type="entry name" value="SH3_domain"/>
</dbReference>
<keyword evidence="1 2" id="KW-0728">SH3 domain</keyword>
<dbReference type="Gene3D" id="2.30.30.40">
    <property type="entry name" value="SH3 Domains"/>
    <property type="match status" value="1"/>
</dbReference>
<evidence type="ECO:0000259" key="3">
    <source>
        <dbReference type="PROSITE" id="PS50002"/>
    </source>
</evidence>
<keyword evidence="5" id="KW-1185">Reference proteome</keyword>
<accession>A0ABQ9FEU5</accession>
<dbReference type="EMBL" id="JARBDR010000337">
    <property type="protein sequence ID" value="KAJ8315814.1"/>
    <property type="molecule type" value="Genomic_DNA"/>
</dbReference>
<evidence type="ECO:0000313" key="4">
    <source>
        <dbReference type="EMBL" id="KAJ8315814.1"/>
    </source>
</evidence>
<organism evidence="4 5">
    <name type="scientific">Tegillarca granosa</name>
    <name type="common">Malaysian cockle</name>
    <name type="synonym">Anadara granosa</name>
    <dbReference type="NCBI Taxonomy" id="220873"/>
    <lineage>
        <taxon>Eukaryota</taxon>
        <taxon>Metazoa</taxon>
        <taxon>Spiralia</taxon>
        <taxon>Lophotrochozoa</taxon>
        <taxon>Mollusca</taxon>
        <taxon>Bivalvia</taxon>
        <taxon>Autobranchia</taxon>
        <taxon>Pteriomorphia</taxon>
        <taxon>Arcoida</taxon>
        <taxon>Arcoidea</taxon>
        <taxon>Arcidae</taxon>
        <taxon>Tegillarca</taxon>
    </lineage>
</organism>
<dbReference type="SUPFAM" id="SSF50044">
    <property type="entry name" value="SH3-domain"/>
    <property type="match status" value="2"/>
</dbReference>
<evidence type="ECO:0000256" key="2">
    <source>
        <dbReference type="PROSITE-ProRule" id="PRU00192"/>
    </source>
</evidence>
<reference evidence="4 5" key="1">
    <citation type="submission" date="2022-12" db="EMBL/GenBank/DDBJ databases">
        <title>Chromosome-level genome of Tegillarca granosa.</title>
        <authorList>
            <person name="Kim J."/>
        </authorList>
    </citation>
    <scope>NUCLEOTIDE SEQUENCE [LARGE SCALE GENOMIC DNA]</scope>
    <source>
        <strain evidence="4">Teg-2019</strain>
        <tissue evidence="4">Adductor muscle</tissue>
    </source>
</reference>
<evidence type="ECO:0000256" key="1">
    <source>
        <dbReference type="ARBA" id="ARBA00022443"/>
    </source>
</evidence>